<evidence type="ECO:0000313" key="3">
    <source>
        <dbReference type="Proteomes" id="UP001518990"/>
    </source>
</evidence>
<keyword evidence="3" id="KW-1185">Reference proteome</keyword>
<dbReference type="EMBL" id="JACTNF010000001">
    <property type="protein sequence ID" value="MBO1073278.1"/>
    <property type="molecule type" value="Genomic_DNA"/>
</dbReference>
<reference evidence="2 3" key="1">
    <citation type="submission" date="2020-09" db="EMBL/GenBank/DDBJ databases">
        <title>Roseomonas.</title>
        <authorList>
            <person name="Zhu W."/>
        </authorList>
    </citation>
    <scope>NUCLEOTIDE SEQUENCE [LARGE SCALE GENOMIC DNA]</scope>
    <source>
        <strain evidence="2 3">1311</strain>
    </source>
</reference>
<proteinExistence type="predicted"/>
<feature type="domain" description="Mut7-C RNAse" evidence="1">
    <location>
        <begin position="8"/>
        <end position="151"/>
    </location>
</feature>
<name>A0ABS3K9H2_9PROT</name>
<organism evidence="2 3">
    <name type="scientific">Roseomonas marmotae</name>
    <dbReference type="NCBI Taxonomy" id="2768161"/>
    <lineage>
        <taxon>Bacteria</taxon>
        <taxon>Pseudomonadati</taxon>
        <taxon>Pseudomonadota</taxon>
        <taxon>Alphaproteobacteria</taxon>
        <taxon>Acetobacterales</taxon>
        <taxon>Roseomonadaceae</taxon>
        <taxon>Roseomonas</taxon>
    </lineage>
</organism>
<gene>
    <name evidence="2" type="ORF">IAI60_01500</name>
</gene>
<accession>A0ABS3K9H2</accession>
<comment type="caution">
    <text evidence="2">The sequence shown here is derived from an EMBL/GenBank/DDBJ whole genome shotgun (WGS) entry which is preliminary data.</text>
</comment>
<dbReference type="Proteomes" id="UP001518990">
    <property type="component" value="Unassembled WGS sequence"/>
</dbReference>
<dbReference type="Pfam" id="PF01927">
    <property type="entry name" value="Mut7-C"/>
    <property type="match status" value="1"/>
</dbReference>
<dbReference type="RefSeq" id="WP_207444884.1">
    <property type="nucleotide sequence ID" value="NZ_CP061091.1"/>
</dbReference>
<evidence type="ECO:0000313" key="2">
    <source>
        <dbReference type="EMBL" id="MBO1073278.1"/>
    </source>
</evidence>
<sequence length="163" mass="17915">MTEPGTARLLCDEMLAGFARMLRAAGHDTALAPPGTADAVLIELSRREGRVLLSRDRRLVRAAGAVARAVLLTGDQPDRDARQLARELGLDWTFAPFTRCMLDNTALRPATAEEIARMPARARDLPGPFRACPHCGRFYWPGSHARRITERLLSWRGLAAEAG</sequence>
<evidence type="ECO:0000259" key="1">
    <source>
        <dbReference type="Pfam" id="PF01927"/>
    </source>
</evidence>
<dbReference type="InterPro" id="IPR002782">
    <property type="entry name" value="Mut7-C_RNAse_dom"/>
</dbReference>
<dbReference type="PANTHER" id="PTHR39081">
    <property type="entry name" value="MUT7-C DOMAIN-CONTAINING PROTEIN"/>
    <property type="match status" value="1"/>
</dbReference>
<dbReference type="PANTHER" id="PTHR39081:SF1">
    <property type="entry name" value="MUT7-C RNASE DOMAIN-CONTAINING PROTEIN"/>
    <property type="match status" value="1"/>
</dbReference>
<protein>
    <recommendedName>
        <fullName evidence="1">Mut7-C RNAse domain-containing protein</fullName>
    </recommendedName>
</protein>